<feature type="transmembrane region" description="Helical" evidence="1">
    <location>
        <begin position="84"/>
        <end position="109"/>
    </location>
</feature>
<comment type="caution">
    <text evidence="2">The sequence shown here is derived from an EMBL/GenBank/DDBJ whole genome shotgun (WGS) entry which is preliminary data.</text>
</comment>
<reference evidence="3" key="1">
    <citation type="journal article" date="2019" name="Int. J. Syst. Evol. Microbiol.">
        <title>The Global Catalogue of Microorganisms (GCM) 10K type strain sequencing project: providing services to taxonomists for standard genome sequencing and annotation.</title>
        <authorList>
            <consortium name="The Broad Institute Genomics Platform"/>
            <consortium name="The Broad Institute Genome Sequencing Center for Infectious Disease"/>
            <person name="Wu L."/>
            <person name="Ma J."/>
        </authorList>
    </citation>
    <scope>NUCLEOTIDE SEQUENCE [LARGE SCALE GENOMIC DNA]</scope>
    <source>
        <strain evidence="3">KCTC 22245</strain>
    </source>
</reference>
<keyword evidence="1" id="KW-0812">Transmembrane</keyword>
<dbReference type="InterPro" id="IPR013879">
    <property type="entry name" value="DUF1761"/>
</dbReference>
<name>A0ABV7MC39_9PROT</name>
<feature type="transmembrane region" description="Helical" evidence="1">
    <location>
        <begin position="54"/>
        <end position="78"/>
    </location>
</feature>
<sequence length="146" mass="15716">MIYIVLNFWPILAATVASWLFGSAYYGVFGKPWMAAAGLDESDIRGPGGKVSPVPFIVSFIAEFWIACILAGALILAPDEAGEWTMAIGTAIVIWIGFVMPVMLVNHLYQRRSIRLTAIDGGHWLGVFIVIVAVLQAIGLTPPPSA</sequence>
<feature type="transmembrane region" description="Helical" evidence="1">
    <location>
        <begin position="6"/>
        <end position="28"/>
    </location>
</feature>
<keyword evidence="1" id="KW-0472">Membrane</keyword>
<keyword evidence="3" id="KW-1185">Reference proteome</keyword>
<dbReference type="RefSeq" id="WP_189575170.1">
    <property type="nucleotide sequence ID" value="NZ_BMXU01000002.1"/>
</dbReference>
<feature type="transmembrane region" description="Helical" evidence="1">
    <location>
        <begin position="121"/>
        <end position="140"/>
    </location>
</feature>
<dbReference type="Proteomes" id="UP001595607">
    <property type="component" value="Unassembled WGS sequence"/>
</dbReference>
<gene>
    <name evidence="2" type="ORF">ACFONP_09800</name>
</gene>
<evidence type="ECO:0000313" key="3">
    <source>
        <dbReference type="Proteomes" id="UP001595607"/>
    </source>
</evidence>
<accession>A0ABV7MC39</accession>
<evidence type="ECO:0000256" key="1">
    <source>
        <dbReference type="SAM" id="Phobius"/>
    </source>
</evidence>
<organism evidence="2 3">
    <name type="scientific">Parvularcula lutaonensis</name>
    <dbReference type="NCBI Taxonomy" id="491923"/>
    <lineage>
        <taxon>Bacteria</taxon>
        <taxon>Pseudomonadati</taxon>
        <taxon>Pseudomonadota</taxon>
        <taxon>Alphaproteobacteria</taxon>
        <taxon>Parvularculales</taxon>
        <taxon>Parvularculaceae</taxon>
        <taxon>Parvularcula</taxon>
    </lineage>
</organism>
<evidence type="ECO:0000313" key="2">
    <source>
        <dbReference type="EMBL" id="MFC3303025.1"/>
    </source>
</evidence>
<dbReference type="Pfam" id="PF08570">
    <property type="entry name" value="DUF1761"/>
    <property type="match status" value="1"/>
</dbReference>
<proteinExistence type="predicted"/>
<dbReference type="EMBL" id="JBHRVA010000003">
    <property type="protein sequence ID" value="MFC3303025.1"/>
    <property type="molecule type" value="Genomic_DNA"/>
</dbReference>
<protein>
    <submittedName>
        <fullName evidence="2">DUF1761 domain-containing protein</fullName>
    </submittedName>
</protein>
<keyword evidence="1" id="KW-1133">Transmembrane helix</keyword>